<dbReference type="Proteomes" id="UP000478052">
    <property type="component" value="Unassembled WGS sequence"/>
</dbReference>
<name>A0A6G0Y630_APHCR</name>
<organism evidence="1 2">
    <name type="scientific">Aphis craccivora</name>
    <name type="common">Cowpea aphid</name>
    <dbReference type="NCBI Taxonomy" id="307492"/>
    <lineage>
        <taxon>Eukaryota</taxon>
        <taxon>Metazoa</taxon>
        <taxon>Ecdysozoa</taxon>
        <taxon>Arthropoda</taxon>
        <taxon>Hexapoda</taxon>
        <taxon>Insecta</taxon>
        <taxon>Pterygota</taxon>
        <taxon>Neoptera</taxon>
        <taxon>Paraneoptera</taxon>
        <taxon>Hemiptera</taxon>
        <taxon>Sternorrhyncha</taxon>
        <taxon>Aphidomorpha</taxon>
        <taxon>Aphidoidea</taxon>
        <taxon>Aphididae</taxon>
        <taxon>Aphidini</taxon>
        <taxon>Aphis</taxon>
        <taxon>Aphis</taxon>
    </lineage>
</organism>
<dbReference type="InterPro" id="IPR012337">
    <property type="entry name" value="RNaseH-like_sf"/>
</dbReference>
<dbReference type="PANTHER" id="PTHR45749">
    <property type="match status" value="1"/>
</dbReference>
<dbReference type="EMBL" id="VUJU01005939">
    <property type="protein sequence ID" value="KAF0749866.1"/>
    <property type="molecule type" value="Genomic_DNA"/>
</dbReference>
<dbReference type="PANTHER" id="PTHR45749:SF21">
    <property type="entry name" value="DUF4371 DOMAIN-CONTAINING PROTEIN"/>
    <property type="match status" value="1"/>
</dbReference>
<dbReference type="AlphaFoldDB" id="A0A6G0Y630"/>
<dbReference type="SUPFAM" id="SSF53098">
    <property type="entry name" value="Ribonuclease H-like"/>
    <property type="match status" value="1"/>
</dbReference>
<evidence type="ECO:0000313" key="1">
    <source>
        <dbReference type="EMBL" id="KAF0749866.1"/>
    </source>
</evidence>
<gene>
    <name evidence="1" type="ORF">FWK35_00016596</name>
</gene>
<evidence type="ECO:0000313" key="2">
    <source>
        <dbReference type="Proteomes" id="UP000478052"/>
    </source>
</evidence>
<dbReference type="OrthoDB" id="6602615at2759"/>
<reference evidence="1 2" key="1">
    <citation type="submission" date="2019-08" db="EMBL/GenBank/DDBJ databases">
        <title>Whole genome of Aphis craccivora.</title>
        <authorList>
            <person name="Voronova N.V."/>
            <person name="Shulinski R.S."/>
            <person name="Bandarenka Y.V."/>
            <person name="Zhorov D.G."/>
            <person name="Warner D."/>
        </authorList>
    </citation>
    <scope>NUCLEOTIDE SEQUENCE [LARGE SCALE GENOMIC DNA]</scope>
    <source>
        <strain evidence="1">180601</strain>
        <tissue evidence="1">Whole Body</tissue>
    </source>
</reference>
<comment type="caution">
    <text evidence="1">The sequence shown here is derived from an EMBL/GenBank/DDBJ whole genome shotgun (WGS) entry which is preliminary data.</text>
</comment>
<keyword evidence="2" id="KW-1185">Reference proteome</keyword>
<proteinExistence type="predicted"/>
<sequence>MSDNQIINSIPTSIKARIKEELKDAKFFSVSMGSTFDLSRKEQISFIVRYVTGYGNIFELICKELNLDWINYLVGQSYDGAQNMRGQYNGLQTLIKEKCPTAIFVWCCAHRLNLIVSKLQKKVAYYEAIQKNCVLNKQGRRLKRVSTTRWMSHNYALEEVLETFNLLLTLCNTSETLKGRFVMSAIFFQKIFNILAPFNTLLQSKDLDLLAAVNGIDEAQKKFTQAIGIYKVLALFSKKRMFEIKKYPSALPKDAFQEFCAVYGKFVQKDLLCKEYAHFRQIFHLFETSTFLPNELHPSNEPFETESDEDEDLS</sequence>
<accession>A0A6G0Y630</accession>
<protein>
    <submittedName>
        <fullName evidence="1">Zinc finger MYM-type protein 1-like</fullName>
    </submittedName>
</protein>